<feature type="transmembrane region" description="Helical" evidence="1">
    <location>
        <begin position="243"/>
        <end position="262"/>
    </location>
</feature>
<dbReference type="InterPro" id="IPR004445">
    <property type="entry name" value="GltS"/>
</dbReference>
<evidence type="ECO:0000256" key="1">
    <source>
        <dbReference type="HAMAP-Rule" id="MF_02062"/>
    </source>
</evidence>
<feature type="transmembrane region" description="Helical" evidence="1">
    <location>
        <begin position="96"/>
        <end position="121"/>
    </location>
</feature>
<proteinExistence type="inferred from homology"/>
<protein>
    <recommendedName>
        <fullName evidence="1 2">Sodium/glutamate symporter</fullName>
    </recommendedName>
</protein>
<dbReference type="NCBIfam" id="TIGR00210">
    <property type="entry name" value="gltS"/>
    <property type="match status" value="1"/>
</dbReference>
<keyword evidence="1" id="KW-1133">Transmembrane helix</keyword>
<keyword evidence="1" id="KW-0997">Cell inner membrane</keyword>
<reference evidence="3 4" key="1">
    <citation type="submission" date="2020-08" db="EMBL/GenBank/DDBJ databases">
        <title>A Genomic Blueprint of the Chicken Gut Microbiome.</title>
        <authorList>
            <person name="Gilroy R."/>
            <person name="Ravi A."/>
            <person name="Getino M."/>
            <person name="Pursley I."/>
            <person name="Horton D.L."/>
            <person name="Alikhan N.-F."/>
            <person name="Baker D."/>
            <person name="Gharbi K."/>
            <person name="Hall N."/>
            <person name="Watson M."/>
            <person name="Adriaenssens E.M."/>
            <person name="Foster-Nyarko E."/>
            <person name="Jarju S."/>
            <person name="Secka A."/>
            <person name="Antonio M."/>
            <person name="Oren A."/>
            <person name="Chaudhuri R."/>
            <person name="La Ragione R.M."/>
            <person name="Hildebrand F."/>
            <person name="Pallen M.J."/>
        </authorList>
    </citation>
    <scope>NUCLEOTIDE SEQUENCE [LARGE SCALE GENOMIC DNA]</scope>
    <source>
        <strain evidence="3 4">Sa2CUA2</strain>
    </source>
</reference>
<comment type="function">
    <text evidence="1">Catalyzes the sodium-dependent transport of glutamate.</text>
</comment>
<feature type="transmembrane region" description="Helical" evidence="1">
    <location>
        <begin position="40"/>
        <end position="58"/>
    </location>
</feature>
<feature type="transmembrane region" description="Helical" evidence="1">
    <location>
        <begin position="212"/>
        <end position="231"/>
    </location>
</feature>
<evidence type="ECO:0000313" key="3">
    <source>
        <dbReference type="EMBL" id="MBD7978322.1"/>
    </source>
</evidence>
<dbReference type="Proteomes" id="UP000611945">
    <property type="component" value="Unassembled WGS sequence"/>
</dbReference>
<keyword evidence="1" id="KW-1003">Cell membrane</keyword>
<dbReference type="PANTHER" id="PTHR36178">
    <property type="entry name" value="SLR0625 PROTEIN"/>
    <property type="match status" value="1"/>
</dbReference>
<comment type="similarity">
    <text evidence="1">Belongs to the glutamate:Na(+) symporter (ESS) (TC 2.A.27) family.</text>
</comment>
<name>A0ABR8TRB6_9PSED</name>
<keyword evidence="1" id="KW-0739">Sodium transport</keyword>
<keyword evidence="1" id="KW-0812">Transmembrane</keyword>
<feature type="transmembrane region" description="Helical" evidence="1">
    <location>
        <begin position="354"/>
        <end position="376"/>
    </location>
</feature>
<feature type="transmembrane region" description="Helical" evidence="1">
    <location>
        <begin position="388"/>
        <end position="411"/>
    </location>
</feature>
<feature type="transmembrane region" description="Helical" evidence="1">
    <location>
        <begin position="70"/>
        <end position="90"/>
    </location>
</feature>
<keyword evidence="1" id="KW-0029">Amino-acid transport</keyword>
<keyword evidence="1" id="KW-0769">Symport</keyword>
<comment type="caution">
    <text evidence="3">The sequence shown here is derived from an EMBL/GenBank/DDBJ whole genome shotgun (WGS) entry which is preliminary data.</text>
</comment>
<accession>A0ABR8TRB6</accession>
<keyword evidence="4" id="KW-1185">Reference proteome</keyword>
<dbReference type="RefSeq" id="WP_251837105.1">
    <property type="nucleotide sequence ID" value="NZ_JACSQG010000008.1"/>
</dbReference>
<feature type="transmembrane region" description="Helical" evidence="1">
    <location>
        <begin position="291"/>
        <end position="314"/>
    </location>
</feature>
<feature type="transmembrane region" description="Helical" evidence="1">
    <location>
        <begin position="166"/>
        <end position="186"/>
    </location>
</feature>
<dbReference type="EMBL" id="JACSQG010000008">
    <property type="protein sequence ID" value="MBD7978322.1"/>
    <property type="molecule type" value="Genomic_DNA"/>
</dbReference>
<dbReference type="HAMAP" id="MF_02062">
    <property type="entry name" value="GltS"/>
    <property type="match status" value="1"/>
</dbReference>
<feature type="transmembrane region" description="Helical" evidence="1">
    <location>
        <begin position="128"/>
        <end position="146"/>
    </location>
</feature>
<organism evidence="3 4">
    <name type="scientific">Serpens gallinarum</name>
    <dbReference type="NCBI Taxonomy" id="2763075"/>
    <lineage>
        <taxon>Bacteria</taxon>
        <taxon>Pseudomonadati</taxon>
        <taxon>Pseudomonadota</taxon>
        <taxon>Gammaproteobacteria</taxon>
        <taxon>Pseudomonadales</taxon>
        <taxon>Pseudomonadaceae</taxon>
        <taxon>Pseudomonas</taxon>
    </lineage>
</organism>
<evidence type="ECO:0000256" key="2">
    <source>
        <dbReference type="NCBIfam" id="TIGR00210"/>
    </source>
</evidence>
<comment type="subcellular location">
    <subcellularLocation>
        <location evidence="1">Cell inner membrane</location>
        <topology evidence="1">Multi-pass membrane protein</topology>
    </subcellularLocation>
</comment>
<dbReference type="Pfam" id="PF03616">
    <property type="entry name" value="Glt_symporter"/>
    <property type="match status" value="1"/>
</dbReference>
<keyword evidence="1" id="KW-0915">Sodium</keyword>
<keyword evidence="1" id="KW-0472">Membrane</keyword>
<sequence length="413" mass="44337">MDTHDVSGFVSFTLAILLLFAGKAVTHNVELLRRYSIPESVIGGFICATITAILYYGFDLQLRFELAVRDLLLLYFFAAIGLRADLLTLLKGGPALAILLGLATAYIVLQNLLGMGVASVFGLDPKAGLMLGSISLTGGAGTTLAWSDFFVAELGIGNALELGMAANTMGLIAACLIGGPIARFLLLRYRLQPSQQQQLDVGVSHAEEHPQLDYYGVLWAWMWLNLTLLLGQSLHGLLTQTGLTLPMFVSCLMAGIVLRNSLPPLRLKLLRSGVLSRKWVRASGWPNANSGLALISDICLGMFLTMALMGLKLWELQGLFGLIVLGIGLQVLMSVAFTLLVVFRLMGRDYEAAVISAGFGGISLGSTATAIVNMTAVTQQYGAAHRAFILVPLVCGFFIDLVNALIINFIVQL</sequence>
<feature type="transmembrane region" description="Helical" evidence="1">
    <location>
        <begin position="320"/>
        <end position="342"/>
    </location>
</feature>
<gene>
    <name evidence="1 3" type="primary">gltS</name>
    <name evidence="3" type="ORF">H9642_14150</name>
</gene>
<evidence type="ECO:0000313" key="4">
    <source>
        <dbReference type="Proteomes" id="UP000611945"/>
    </source>
</evidence>
<keyword evidence="1" id="KW-0813">Transport</keyword>
<dbReference type="PANTHER" id="PTHR36178:SF1">
    <property type="entry name" value="SODIUM_GLUTAMATE SYMPORTER"/>
    <property type="match status" value="1"/>
</dbReference>
<keyword evidence="1" id="KW-0406">Ion transport</keyword>